<dbReference type="InterPro" id="IPR014721">
    <property type="entry name" value="Ribsml_uS5_D2-typ_fold_subgr"/>
</dbReference>
<dbReference type="PROSITE" id="PS51786">
    <property type="entry name" value="LON_PROTEOLYTIC"/>
    <property type="match status" value="1"/>
</dbReference>
<evidence type="ECO:0000256" key="2">
    <source>
        <dbReference type="SAM" id="Phobius"/>
    </source>
</evidence>
<dbReference type="RefSeq" id="WP_348029461.1">
    <property type="nucleotide sequence ID" value="NZ_CP129113.1"/>
</dbReference>
<feature type="active site" evidence="1">
    <location>
        <position position="235"/>
    </location>
</feature>
<dbReference type="EC" id="3.4.21.53" evidence="1"/>
<dbReference type="PANTHER" id="PTHR10046">
    <property type="entry name" value="ATP DEPENDENT LON PROTEASE FAMILY MEMBER"/>
    <property type="match status" value="1"/>
</dbReference>
<organism evidence="5 6">
    <name type="scientific">Aciduricibacillus chroicocephali</name>
    <dbReference type="NCBI Taxonomy" id="3054939"/>
    <lineage>
        <taxon>Bacteria</taxon>
        <taxon>Bacillati</taxon>
        <taxon>Bacillota</taxon>
        <taxon>Bacilli</taxon>
        <taxon>Bacillales</taxon>
        <taxon>Bacillaceae</taxon>
        <taxon>Aciduricibacillus</taxon>
    </lineage>
</organism>
<evidence type="ECO:0000313" key="6">
    <source>
        <dbReference type="Proteomes" id="UP001180087"/>
    </source>
</evidence>
<dbReference type="GO" id="GO:0006508">
    <property type="term" value="P:proteolysis"/>
    <property type="evidence" value="ECO:0007669"/>
    <property type="project" value="UniProtKB-KW"/>
</dbReference>
<keyword evidence="1" id="KW-0720">Serine protease</keyword>
<feature type="active site" evidence="1">
    <location>
        <position position="280"/>
    </location>
</feature>
<dbReference type="GO" id="GO:0008233">
    <property type="term" value="F:peptidase activity"/>
    <property type="evidence" value="ECO:0007669"/>
    <property type="project" value="UniProtKB-KW"/>
</dbReference>
<keyword evidence="1 5" id="KW-0645">Protease</keyword>
<dbReference type="Proteomes" id="UP001180087">
    <property type="component" value="Chromosome"/>
</dbReference>
<dbReference type="Pfam" id="PF13180">
    <property type="entry name" value="PDZ_2"/>
    <property type="match status" value="1"/>
</dbReference>
<keyword evidence="6" id="KW-1185">Reference proteome</keyword>
<proteinExistence type="inferred from homology"/>
<keyword evidence="2" id="KW-0812">Transmembrane</keyword>
<comment type="similarity">
    <text evidence="1">Belongs to the peptidase S16 family.</text>
</comment>
<evidence type="ECO:0000259" key="4">
    <source>
        <dbReference type="PROSITE" id="PS51786"/>
    </source>
</evidence>
<dbReference type="PROSITE" id="PS50106">
    <property type="entry name" value="PDZ"/>
    <property type="match status" value="1"/>
</dbReference>
<feature type="domain" description="Lon proteolytic" evidence="4">
    <location>
        <begin position="227"/>
        <end position="337"/>
    </location>
</feature>
<dbReference type="Gene3D" id="3.30.230.10">
    <property type="match status" value="1"/>
</dbReference>
<dbReference type="InterPro" id="IPR008269">
    <property type="entry name" value="Lon_proteolytic"/>
</dbReference>
<protein>
    <recommendedName>
        <fullName evidence="1">endopeptidase La</fullName>
        <ecNumber evidence="1">3.4.21.53</ecNumber>
    </recommendedName>
</protein>
<dbReference type="InterPro" id="IPR027065">
    <property type="entry name" value="Lon_Prtase"/>
</dbReference>
<accession>A0ABY9L1J3</accession>
<reference evidence="5" key="1">
    <citation type="submission" date="2023-06" db="EMBL/GenBank/DDBJ databases">
        <title>A Treasure from Seagulls: Isolation and Description of Aciduricobacillus qingdaonensis gen. nov., sp. nov., a Rare Obligately Uric Acid-utilizing Member in the Family Bacillaceae.</title>
        <authorList>
            <person name="Liu W."/>
            <person name="Wang B."/>
        </authorList>
    </citation>
    <scope>NUCLEOTIDE SEQUENCE</scope>
    <source>
        <strain evidence="5">44XB</strain>
    </source>
</reference>
<evidence type="ECO:0000256" key="1">
    <source>
        <dbReference type="PROSITE-ProRule" id="PRU01122"/>
    </source>
</evidence>
<evidence type="ECO:0000313" key="5">
    <source>
        <dbReference type="EMBL" id="WLV25668.1"/>
    </source>
</evidence>
<dbReference type="Pfam" id="PF05362">
    <property type="entry name" value="Lon_C"/>
    <property type="match status" value="1"/>
</dbReference>
<dbReference type="InterPro" id="IPR020568">
    <property type="entry name" value="Ribosomal_Su5_D2-typ_SF"/>
</dbReference>
<dbReference type="SMART" id="SM00228">
    <property type="entry name" value="PDZ"/>
    <property type="match status" value="1"/>
</dbReference>
<sequence>MKNLRKYLITTMIMLIVVYLLVGFRLPYYIYRPGSADVLEPIVKVDDGYKSKGSMHMVTVSGGQATLLGLMLAKMTPHNEILPIDEVRPKGITNDQYRHAQIEMMEGSQEKATIVGYKAAGADIEIKYKGVYVVSAIKGMPAYGKLKKGDLITSIDGTEVKSAEDLMRILQDKQAGDKVQVDYKRGKKKQQAEIQLKMFNKGSEKAGLGIQLVTDRELDVDPKIHFSSGDVGGPSAGLMFSLEIYDQLTKKDLTGGHEIAGTGEISYEGDIEPIGGIDKKVIAADQQGIEIFFAPNEHGKENSNYKVAKATADEIGTKMKIVPVDTFKEALNYLEKLPPKK</sequence>
<gene>
    <name evidence="5" type="ORF">QR721_05535</name>
</gene>
<dbReference type="NCBIfam" id="NF041438">
    <property type="entry name" value="SepM_fam_S16"/>
    <property type="match status" value="1"/>
</dbReference>
<feature type="transmembrane region" description="Helical" evidence="2">
    <location>
        <begin position="7"/>
        <end position="31"/>
    </location>
</feature>
<dbReference type="InterPro" id="IPR001478">
    <property type="entry name" value="PDZ"/>
</dbReference>
<keyword evidence="1 5" id="KW-0378">Hydrolase</keyword>
<dbReference type="InterPro" id="IPR036034">
    <property type="entry name" value="PDZ_sf"/>
</dbReference>
<dbReference type="EMBL" id="CP129113">
    <property type="protein sequence ID" value="WLV25668.1"/>
    <property type="molecule type" value="Genomic_DNA"/>
</dbReference>
<dbReference type="SUPFAM" id="SSF50156">
    <property type="entry name" value="PDZ domain-like"/>
    <property type="match status" value="1"/>
</dbReference>
<keyword evidence="2" id="KW-1133">Transmembrane helix</keyword>
<dbReference type="Gene3D" id="2.30.42.10">
    <property type="match status" value="1"/>
</dbReference>
<name>A0ABY9L1J3_9BACI</name>
<evidence type="ECO:0000259" key="3">
    <source>
        <dbReference type="PROSITE" id="PS50106"/>
    </source>
</evidence>
<keyword evidence="2" id="KW-0472">Membrane</keyword>
<feature type="domain" description="PDZ" evidence="3">
    <location>
        <begin position="101"/>
        <end position="187"/>
    </location>
</feature>
<dbReference type="SUPFAM" id="SSF54211">
    <property type="entry name" value="Ribosomal protein S5 domain 2-like"/>
    <property type="match status" value="1"/>
</dbReference>
<comment type="catalytic activity">
    <reaction evidence="1">
        <text>Hydrolysis of proteins in presence of ATP.</text>
        <dbReference type="EC" id="3.4.21.53"/>
    </reaction>
</comment>